<evidence type="ECO:0000313" key="3">
    <source>
        <dbReference type="Proteomes" id="UP000010552"/>
    </source>
</evidence>
<dbReference type="InParanoid" id="L5JYM6"/>
<reference evidence="3" key="1">
    <citation type="journal article" date="2013" name="Science">
        <title>Comparative analysis of bat genomes provides insight into the evolution of flight and immunity.</title>
        <authorList>
            <person name="Zhang G."/>
            <person name="Cowled C."/>
            <person name="Shi Z."/>
            <person name="Huang Z."/>
            <person name="Bishop-Lilly K.A."/>
            <person name="Fang X."/>
            <person name="Wynne J.W."/>
            <person name="Xiong Z."/>
            <person name="Baker M.L."/>
            <person name="Zhao W."/>
            <person name="Tachedjian M."/>
            <person name="Zhu Y."/>
            <person name="Zhou P."/>
            <person name="Jiang X."/>
            <person name="Ng J."/>
            <person name="Yang L."/>
            <person name="Wu L."/>
            <person name="Xiao J."/>
            <person name="Feng Y."/>
            <person name="Chen Y."/>
            <person name="Sun X."/>
            <person name="Zhang Y."/>
            <person name="Marsh G.A."/>
            <person name="Crameri G."/>
            <person name="Broder C.C."/>
            <person name="Frey K.G."/>
            <person name="Wang L.F."/>
            <person name="Wang J."/>
        </authorList>
    </citation>
    <scope>NUCLEOTIDE SEQUENCE [LARGE SCALE GENOMIC DNA]</scope>
</reference>
<name>L5JYM6_PTEAL</name>
<dbReference type="AlphaFoldDB" id="L5JYM6"/>
<accession>L5JYM6</accession>
<dbReference type="EMBL" id="KB031072">
    <property type="protein sequence ID" value="ELK04405.1"/>
    <property type="molecule type" value="Genomic_DNA"/>
</dbReference>
<gene>
    <name evidence="2" type="ORF">PAL_GLEAN10024729</name>
</gene>
<evidence type="ECO:0000313" key="2">
    <source>
        <dbReference type="EMBL" id="ELK04405.1"/>
    </source>
</evidence>
<organism evidence="2 3">
    <name type="scientific">Pteropus alecto</name>
    <name type="common">Black flying fox</name>
    <dbReference type="NCBI Taxonomy" id="9402"/>
    <lineage>
        <taxon>Eukaryota</taxon>
        <taxon>Metazoa</taxon>
        <taxon>Chordata</taxon>
        <taxon>Craniata</taxon>
        <taxon>Vertebrata</taxon>
        <taxon>Euteleostomi</taxon>
        <taxon>Mammalia</taxon>
        <taxon>Eutheria</taxon>
        <taxon>Laurasiatheria</taxon>
        <taxon>Chiroptera</taxon>
        <taxon>Yinpterochiroptera</taxon>
        <taxon>Pteropodoidea</taxon>
        <taxon>Pteropodidae</taxon>
        <taxon>Pteropodinae</taxon>
        <taxon>Pteropus</taxon>
    </lineage>
</organism>
<dbReference type="Proteomes" id="UP000010552">
    <property type="component" value="Unassembled WGS sequence"/>
</dbReference>
<sequence>MPEPLAPAPDGQRRGRSGAGRQAPSPLPGSVGFVFLGQQLHHGHSLLHVESAMSLPSATCGAAPP</sequence>
<proteinExistence type="predicted"/>
<evidence type="ECO:0000256" key="1">
    <source>
        <dbReference type="SAM" id="MobiDB-lite"/>
    </source>
</evidence>
<keyword evidence="3" id="KW-1185">Reference proteome</keyword>
<protein>
    <submittedName>
        <fullName evidence="2">Uncharacterized protein</fullName>
    </submittedName>
</protein>
<feature type="region of interest" description="Disordered" evidence="1">
    <location>
        <begin position="1"/>
        <end position="30"/>
    </location>
</feature>